<protein>
    <submittedName>
        <fullName evidence="2">Uncharacterized protein</fullName>
    </submittedName>
</protein>
<feature type="region of interest" description="Disordered" evidence="1">
    <location>
        <begin position="575"/>
        <end position="624"/>
    </location>
</feature>
<reference evidence="2 3" key="1">
    <citation type="submission" date="2014-03" db="EMBL/GenBank/DDBJ databases">
        <title>Sequencing and Comparison of Genomes and Transcriptome Profiles of Human Ehrlichiosis Agents.</title>
        <authorList>
            <person name="Lin M."/>
            <person name="Daugherty S.C."/>
            <person name="Nagaraj S."/>
            <person name="Cheng Z."/>
            <person name="Xiong Q."/>
            <person name="Lin F.-Y."/>
            <person name="Sengamalay N."/>
            <person name="Ott S."/>
            <person name="Godinez A."/>
            <person name="Tallon L.J."/>
            <person name="Sadzewicz L."/>
            <person name="Fraser C.M."/>
            <person name="Dunning Hotopp J.C."/>
            <person name="Rikihisa Y."/>
        </authorList>
    </citation>
    <scope>NUCLEOTIDE SEQUENCE [LARGE SCALE GENOMIC DNA]</scope>
    <source>
        <strain evidence="2 3">Oregon</strain>
    </source>
</reference>
<feature type="compositionally biased region" description="Basic and acidic residues" evidence="1">
    <location>
        <begin position="600"/>
        <end position="611"/>
    </location>
</feature>
<evidence type="ECO:0000313" key="3">
    <source>
        <dbReference type="Proteomes" id="UP000023755"/>
    </source>
</evidence>
<organism evidence="2 3">
    <name type="scientific">Neorickettsia helminthoeca str. Oregon</name>
    <dbReference type="NCBI Taxonomy" id="1286528"/>
    <lineage>
        <taxon>Bacteria</taxon>
        <taxon>Pseudomonadati</taxon>
        <taxon>Pseudomonadota</taxon>
        <taxon>Alphaproteobacteria</taxon>
        <taxon>Rickettsiales</taxon>
        <taxon>Anaplasmataceae</taxon>
        <taxon>Neorickettsia</taxon>
    </lineage>
</organism>
<feature type="compositionally biased region" description="Basic and acidic residues" evidence="1">
    <location>
        <begin position="525"/>
        <end position="536"/>
    </location>
</feature>
<name>X5HM63_9RICK</name>
<gene>
    <name evidence="2" type="ORF">NHE_0582</name>
</gene>
<feature type="compositionally biased region" description="Basic and acidic residues" evidence="1">
    <location>
        <begin position="650"/>
        <end position="659"/>
    </location>
</feature>
<dbReference type="STRING" id="1286528.NHE_0582"/>
<feature type="region of interest" description="Disordered" evidence="1">
    <location>
        <begin position="422"/>
        <end position="444"/>
    </location>
</feature>
<proteinExistence type="predicted"/>
<accession>X5HM63</accession>
<evidence type="ECO:0000313" key="2">
    <source>
        <dbReference type="EMBL" id="AHX11520.1"/>
    </source>
</evidence>
<dbReference type="RefSeq" id="WP_038559684.1">
    <property type="nucleotide sequence ID" value="NZ_CP007481.1"/>
</dbReference>
<dbReference type="EMBL" id="CP007481">
    <property type="protein sequence ID" value="AHX11520.1"/>
    <property type="molecule type" value="Genomic_DNA"/>
</dbReference>
<dbReference type="KEGG" id="nhm:NHE_0582"/>
<sequence length="711" mass="80072">MLESYHDETFELLFVLNARVLQAAQQRGLSRKQQRELINSLEETLTTEQSKINSLSISLEQLKSVYGTEIDNFRIGAPEMPAKPADTVIQERQQCVDTLKTLLSSVRVNNSGKPILPRKRIEKVVSELEKTHRMILRNARLDLVGTTQLCSREAEIIINAVKKNCSLTVKCTRSTTLSDLVEKQTQTEISRKKLQTLFLVKSNPKEAEHFIRKRIAAESPFLNHKELEERVAQEFIETKERSHKLHNLLEEHLTSSKANVDKTVAGLNKEELTYLVNARVNRLKNFVHLALDHVARSMAIYVESQYNAHEKPSFWSQLSKKNPFTEKGRPVIVHPFMQSQEQQPSAPYTTRIAKNEVGTHNGPSSIPTTALPQSTYIESAPGIPVTPQASQEPRHTPLQETQSGKATPAKLQEDFRTQSFILKKEQNISTSPNINPPEKLSRTDSGISISSIQSNESDYKAANHNPFAEALQEGKTKLRKVGIKEKPFTGDDLIAELKARIEKRSEKNPGKPTVSDSRKRMVTSDAKDSKQRETQGEKSGNPRTITTETTLELRKVGIKEKPFTGDDLIAELKARIEKRSEKNPGKPTVSDSRKRMVTSDAKDSKQRETQGEKSGNPRTITTETTLELRKVGIKEKPFTGDDLIAELKARIEKRSEKNPGKPTVSDSRKRMVTSDAKDSKQRETQGEKSGNPRTITTETTLESVSQRDPQK</sequence>
<dbReference type="Proteomes" id="UP000023755">
    <property type="component" value="Chromosome"/>
</dbReference>
<feature type="compositionally biased region" description="Basic and acidic residues" evidence="1">
    <location>
        <begin position="575"/>
        <end position="584"/>
    </location>
</feature>
<feature type="region of interest" description="Disordered" evidence="1">
    <location>
        <begin position="650"/>
        <end position="711"/>
    </location>
</feature>
<keyword evidence="3" id="KW-1185">Reference proteome</keyword>
<feature type="region of interest" description="Disordered" evidence="1">
    <location>
        <begin position="378"/>
        <end position="410"/>
    </location>
</feature>
<feature type="compositionally biased region" description="Basic and acidic residues" evidence="1">
    <location>
        <begin position="675"/>
        <end position="686"/>
    </location>
</feature>
<evidence type="ECO:0000256" key="1">
    <source>
        <dbReference type="SAM" id="MobiDB-lite"/>
    </source>
</evidence>
<dbReference type="AlphaFoldDB" id="X5HM63"/>
<feature type="compositionally biased region" description="Polar residues" evidence="1">
    <location>
        <begin position="687"/>
        <end position="711"/>
    </location>
</feature>
<dbReference type="HOGENOM" id="CLU_388221_0_0_5"/>
<feature type="region of interest" description="Disordered" evidence="1">
    <location>
        <begin position="502"/>
        <end position="549"/>
    </location>
</feature>